<dbReference type="InterPro" id="IPR057326">
    <property type="entry name" value="KR_dom"/>
</dbReference>
<dbReference type="Proteomes" id="UP000621898">
    <property type="component" value="Unassembled WGS sequence"/>
</dbReference>
<dbReference type="CDD" id="cd05233">
    <property type="entry name" value="SDR_c"/>
    <property type="match status" value="1"/>
</dbReference>
<evidence type="ECO:0000259" key="5">
    <source>
        <dbReference type="SMART" id="SM00822"/>
    </source>
</evidence>
<reference evidence="7" key="1">
    <citation type="journal article" date="2019" name="Int. J. Syst. Evol. Microbiol.">
        <title>The Global Catalogue of Microorganisms (GCM) 10K type strain sequencing project: providing services to taxonomists for standard genome sequencing and annotation.</title>
        <authorList>
            <consortium name="The Broad Institute Genomics Platform"/>
            <consortium name="The Broad Institute Genome Sequencing Center for Infectious Disease"/>
            <person name="Wu L."/>
            <person name="Ma J."/>
        </authorList>
    </citation>
    <scope>NUCLEOTIDE SEQUENCE [LARGE SCALE GENOMIC DNA]</scope>
    <source>
        <strain evidence="7">KCTC 22232</strain>
    </source>
</reference>
<dbReference type="PANTHER" id="PTHR43391">
    <property type="entry name" value="RETINOL DEHYDROGENASE-RELATED"/>
    <property type="match status" value="1"/>
</dbReference>
<evidence type="ECO:0000256" key="3">
    <source>
        <dbReference type="ARBA" id="ARBA00023002"/>
    </source>
</evidence>
<comment type="caution">
    <text evidence="6">The sequence shown here is derived from an EMBL/GenBank/DDBJ whole genome shotgun (WGS) entry which is preliminary data.</text>
</comment>
<dbReference type="Pfam" id="PF00106">
    <property type="entry name" value="adh_short"/>
    <property type="match status" value="1"/>
</dbReference>
<gene>
    <name evidence="6" type="ORF">GCM10008098_07640</name>
</gene>
<dbReference type="SMART" id="SM00822">
    <property type="entry name" value="PKS_KR"/>
    <property type="match status" value="1"/>
</dbReference>
<dbReference type="PRINTS" id="PR00080">
    <property type="entry name" value="SDRFAMILY"/>
</dbReference>
<evidence type="ECO:0000256" key="4">
    <source>
        <dbReference type="RuleBase" id="RU000363"/>
    </source>
</evidence>
<keyword evidence="7" id="KW-1185">Reference proteome</keyword>
<dbReference type="EMBL" id="BMXT01000001">
    <property type="protein sequence ID" value="GGY18192.1"/>
    <property type="molecule type" value="Genomic_DNA"/>
</dbReference>
<name>A0ABQ2ZK85_9GAMM</name>
<dbReference type="RefSeq" id="WP_189439822.1">
    <property type="nucleotide sequence ID" value="NZ_BMXT01000001.1"/>
</dbReference>
<evidence type="ECO:0000256" key="2">
    <source>
        <dbReference type="ARBA" id="ARBA00022857"/>
    </source>
</evidence>
<keyword evidence="2" id="KW-0521">NADP</keyword>
<dbReference type="SUPFAM" id="SSF51735">
    <property type="entry name" value="NAD(P)-binding Rossmann-fold domains"/>
    <property type="match status" value="1"/>
</dbReference>
<feature type="domain" description="Ketoreductase" evidence="5">
    <location>
        <begin position="2"/>
        <end position="185"/>
    </location>
</feature>
<dbReference type="InterPro" id="IPR020904">
    <property type="entry name" value="Sc_DH/Rdtase_CS"/>
</dbReference>
<sequence>MKTYLVTGAASGIGAQLAMALLQRGERVCAVDINPAPLESLKAFAATPEQLWVTSLDVRDASAWDGLLDQLKQRWGQLDVLVNVAGVLKPGYCHESTAAEVDFHIDINTKGTIHGTRAAARLMKAQGHGHIVNIASLAGIAAIPGLSLYSASKFAVRGYTLAVAQELRDSGVKLTVVCPDAVQTPMLDLQVDYEQAALTFSGSRSLTTHEVVDAILDRALTRAPLEITLPASRGFVSKLASFFPGLSALVLDGLLKKGRQKQQQAKQH</sequence>
<dbReference type="PANTHER" id="PTHR43391:SF14">
    <property type="entry name" value="DEHYDROGENASE_REDUCTASE SDR FAMILY PROTEIN 7-LIKE"/>
    <property type="match status" value="1"/>
</dbReference>
<proteinExistence type="inferred from homology"/>
<dbReference type="Gene3D" id="3.40.50.720">
    <property type="entry name" value="NAD(P)-binding Rossmann-like Domain"/>
    <property type="match status" value="1"/>
</dbReference>
<dbReference type="PRINTS" id="PR00081">
    <property type="entry name" value="GDHRDH"/>
</dbReference>
<dbReference type="InterPro" id="IPR036291">
    <property type="entry name" value="NAD(P)-bd_dom_sf"/>
</dbReference>
<dbReference type="InterPro" id="IPR002347">
    <property type="entry name" value="SDR_fam"/>
</dbReference>
<keyword evidence="3" id="KW-0560">Oxidoreductase</keyword>
<protein>
    <submittedName>
        <fullName evidence="6">3-oxoacyl-ACP reductase</fullName>
    </submittedName>
</protein>
<evidence type="ECO:0000256" key="1">
    <source>
        <dbReference type="ARBA" id="ARBA00006484"/>
    </source>
</evidence>
<comment type="similarity">
    <text evidence="1 4">Belongs to the short-chain dehydrogenases/reductases (SDR) family.</text>
</comment>
<organism evidence="6 7">
    <name type="scientific">Rhodanobacter panaciterrae</name>
    <dbReference type="NCBI Taxonomy" id="490572"/>
    <lineage>
        <taxon>Bacteria</taxon>
        <taxon>Pseudomonadati</taxon>
        <taxon>Pseudomonadota</taxon>
        <taxon>Gammaproteobacteria</taxon>
        <taxon>Lysobacterales</taxon>
        <taxon>Rhodanobacteraceae</taxon>
        <taxon>Rhodanobacter</taxon>
    </lineage>
</organism>
<dbReference type="PROSITE" id="PS00061">
    <property type="entry name" value="ADH_SHORT"/>
    <property type="match status" value="1"/>
</dbReference>
<accession>A0ABQ2ZK85</accession>
<evidence type="ECO:0000313" key="6">
    <source>
        <dbReference type="EMBL" id="GGY18192.1"/>
    </source>
</evidence>
<evidence type="ECO:0000313" key="7">
    <source>
        <dbReference type="Proteomes" id="UP000621898"/>
    </source>
</evidence>